<dbReference type="Proteomes" id="UP000198654">
    <property type="component" value="Unassembled WGS sequence"/>
</dbReference>
<organism evidence="3 4">
    <name type="scientific">Modicisalibacter muralis</name>
    <dbReference type="NCBI Taxonomy" id="119000"/>
    <lineage>
        <taxon>Bacteria</taxon>
        <taxon>Pseudomonadati</taxon>
        <taxon>Pseudomonadota</taxon>
        <taxon>Gammaproteobacteria</taxon>
        <taxon>Oceanospirillales</taxon>
        <taxon>Halomonadaceae</taxon>
        <taxon>Modicisalibacter</taxon>
    </lineage>
</organism>
<dbReference type="STRING" id="119000.SAMN05661010_02674"/>
<evidence type="ECO:0000313" key="3">
    <source>
        <dbReference type="EMBL" id="SDL84822.1"/>
    </source>
</evidence>
<evidence type="ECO:0000313" key="4">
    <source>
        <dbReference type="Proteomes" id="UP000198654"/>
    </source>
</evidence>
<dbReference type="AlphaFoldDB" id="A0A1G9NEB8"/>
<gene>
    <name evidence="3" type="ORF">SAMN05661010_02674</name>
</gene>
<dbReference type="RefSeq" id="WP_089729399.1">
    <property type="nucleotide sequence ID" value="NZ_FNGI01000008.1"/>
</dbReference>
<feature type="domain" description="DUF4426" evidence="2">
    <location>
        <begin position="26"/>
        <end position="147"/>
    </location>
</feature>
<proteinExistence type="predicted"/>
<dbReference type="Gene3D" id="2.60.40.3340">
    <property type="entry name" value="Domain of unknown function DUF4426"/>
    <property type="match status" value="1"/>
</dbReference>
<keyword evidence="1" id="KW-0732">Signal</keyword>
<dbReference type="OrthoDB" id="8563353at2"/>
<accession>A0A1G9NEB8</accession>
<dbReference type="Pfam" id="PF14467">
    <property type="entry name" value="DUF4426"/>
    <property type="match status" value="1"/>
</dbReference>
<protein>
    <recommendedName>
        <fullName evidence="2">DUF4426 domain-containing protein</fullName>
    </recommendedName>
</protein>
<dbReference type="InterPro" id="IPR025218">
    <property type="entry name" value="DUF4426"/>
</dbReference>
<feature type="chain" id="PRO_5011518292" description="DUF4426 domain-containing protein" evidence="1">
    <location>
        <begin position="23"/>
        <end position="147"/>
    </location>
</feature>
<name>A0A1G9NEB8_9GAMM</name>
<evidence type="ECO:0000256" key="1">
    <source>
        <dbReference type="SAM" id="SignalP"/>
    </source>
</evidence>
<feature type="signal peptide" evidence="1">
    <location>
        <begin position="1"/>
        <end position="22"/>
    </location>
</feature>
<reference evidence="3 4" key="1">
    <citation type="submission" date="2016-10" db="EMBL/GenBank/DDBJ databases">
        <authorList>
            <person name="de Groot N.N."/>
        </authorList>
    </citation>
    <scope>NUCLEOTIDE SEQUENCE [LARGE SCALE GENOMIC DNA]</scope>
    <source>
        <strain evidence="3 4">DSM 14789</strain>
    </source>
</reference>
<sequence length="147" mass="16489">MKRALQVMGLAWLLLICGSVQAEQFERVGNYQIHYSAVNTRFLAPEVAAAYDIPRSKVIALLSVSVLEEQPDGSTEPVPAVVNGRVANLTGQSQPLAFRTVREGDSIYQLATFRILPDEPLRFTLDVRYDRNAEPAEVAFMQRFYID</sequence>
<evidence type="ECO:0000259" key="2">
    <source>
        <dbReference type="Pfam" id="PF14467"/>
    </source>
</evidence>
<keyword evidence="4" id="KW-1185">Reference proteome</keyword>
<dbReference type="EMBL" id="FNGI01000008">
    <property type="protein sequence ID" value="SDL84822.1"/>
    <property type="molecule type" value="Genomic_DNA"/>
</dbReference>